<keyword evidence="5" id="KW-1133">Transmembrane helix</keyword>
<dbReference type="eggNOG" id="COG0840">
    <property type="taxonomic scope" value="Bacteria"/>
</dbReference>
<dbReference type="Gene3D" id="6.10.340.10">
    <property type="match status" value="1"/>
</dbReference>
<proteinExistence type="inferred from homology"/>
<dbReference type="PANTHER" id="PTHR32089:SF112">
    <property type="entry name" value="LYSOZYME-LIKE PROTEIN-RELATED"/>
    <property type="match status" value="1"/>
</dbReference>
<dbReference type="Pfam" id="PF00015">
    <property type="entry name" value="MCPsignal"/>
    <property type="match status" value="1"/>
</dbReference>
<dbReference type="GO" id="GO:0016020">
    <property type="term" value="C:membrane"/>
    <property type="evidence" value="ECO:0007669"/>
    <property type="project" value="UniProtKB-SubCell"/>
</dbReference>
<gene>
    <name evidence="8" type="ORF">D779_3369</name>
</gene>
<dbReference type="PROSITE" id="PS50885">
    <property type="entry name" value="HAMP"/>
    <property type="match status" value="1"/>
</dbReference>
<dbReference type="Gene3D" id="1.20.120.30">
    <property type="entry name" value="Aspartate receptor, ligand-binding domain"/>
    <property type="match status" value="1"/>
</dbReference>
<feature type="domain" description="HAMP" evidence="7">
    <location>
        <begin position="57"/>
        <end position="110"/>
    </location>
</feature>
<evidence type="ECO:0000256" key="4">
    <source>
        <dbReference type="PROSITE-ProRule" id="PRU00284"/>
    </source>
</evidence>
<feature type="transmembrane region" description="Helical" evidence="5">
    <location>
        <begin position="36"/>
        <end position="56"/>
    </location>
</feature>
<dbReference type="SUPFAM" id="SSF58104">
    <property type="entry name" value="Methyl-accepting chemotaxis protein (MCP) signaling domain"/>
    <property type="match status" value="1"/>
</dbReference>
<evidence type="ECO:0000256" key="2">
    <source>
        <dbReference type="ARBA" id="ARBA00023224"/>
    </source>
</evidence>
<evidence type="ECO:0000259" key="6">
    <source>
        <dbReference type="PROSITE" id="PS50111"/>
    </source>
</evidence>
<keyword evidence="9" id="KW-1185">Reference proteome</keyword>
<evidence type="ECO:0000259" key="7">
    <source>
        <dbReference type="PROSITE" id="PS50885"/>
    </source>
</evidence>
<sequence length="485" mass="53560">MMNLSLGSRIAAPLWSLTALLVLTAGVGIARSGWSWQLIVPVVLGVAIAVWAQIGLRNLLSSLANLKCIVTEMSQGRFGKRVTRIRANDELGELAWKMNDLVDQLEAYHREQVTSFRQHLDGHFHRKAFLGGLRGIFKDGIENNNRLLDSIKDVQLERLRNHLIARIQSLNSTNLLDNLASNQRDLVRVNDEMQAVLKLASATVEEAEESRDGVHQAVTHLGSISERIDHTAAVAASLSARSQQVTSTAQLINSIADQTNLLALNAAIEAARAGEAGRGFAVVAEEVRKLADNTKKASESIGEVMGGLSDETERMAEYAGTMCEVAKRTGSIVDEMEGRFGRFAASAQETRTRALLAGDMGFSSLVKVDHMIYKQRAYMAISTGGQDSSFTDPIKVDHFSCRLGQWYEAQGRDLFGATDSYTALQEPHSRVHYSVHKVLEELKRDWQTDMSIQQEIVDSMRATEQASQEVMTLLDRMVEEKHGLV</sequence>
<evidence type="ECO:0000313" key="9">
    <source>
        <dbReference type="Proteomes" id="UP000019460"/>
    </source>
</evidence>
<name>W9VKT1_9GAMM</name>
<dbReference type="Pfam" id="PF13682">
    <property type="entry name" value="CZB"/>
    <property type="match status" value="1"/>
</dbReference>
<dbReference type="GO" id="GO:0006935">
    <property type="term" value="P:chemotaxis"/>
    <property type="evidence" value="ECO:0007669"/>
    <property type="project" value="UniProtKB-ARBA"/>
</dbReference>
<comment type="subcellular location">
    <subcellularLocation>
        <location evidence="1">Membrane</location>
    </subcellularLocation>
</comment>
<dbReference type="Gene3D" id="1.10.287.950">
    <property type="entry name" value="Methyl-accepting chemotaxis protein"/>
    <property type="match status" value="1"/>
</dbReference>
<dbReference type="InterPro" id="IPR003660">
    <property type="entry name" value="HAMP_dom"/>
</dbReference>
<evidence type="ECO:0000256" key="3">
    <source>
        <dbReference type="ARBA" id="ARBA00029447"/>
    </source>
</evidence>
<comment type="similarity">
    <text evidence="3">Belongs to the methyl-accepting chemotaxis (MCP) protein family.</text>
</comment>
<evidence type="ECO:0000256" key="5">
    <source>
        <dbReference type="SAM" id="Phobius"/>
    </source>
</evidence>
<dbReference type="Proteomes" id="UP000019460">
    <property type="component" value="Unassembled WGS sequence"/>
</dbReference>
<reference evidence="8 9" key="1">
    <citation type="submission" date="2012-11" db="EMBL/GenBank/DDBJ databases">
        <title>Genome assembly of Thiorhodococcus sp. AK35.</title>
        <authorList>
            <person name="Nupur N."/>
            <person name="Khatri I."/>
            <person name="Subramanian S."/>
            <person name="Pinnaka A."/>
        </authorList>
    </citation>
    <scope>NUCLEOTIDE SEQUENCE [LARGE SCALE GENOMIC DNA]</scope>
    <source>
        <strain evidence="8 9">AK35</strain>
    </source>
</reference>
<dbReference type="InterPro" id="IPR025991">
    <property type="entry name" value="Chemoreceptor_zinc-bind_dom"/>
</dbReference>
<protein>
    <submittedName>
        <fullName evidence="8">Putative MCP-domain signal transduction protein</fullName>
    </submittedName>
</protein>
<comment type="caution">
    <text evidence="8">The sequence shown here is derived from an EMBL/GenBank/DDBJ whole genome shotgun (WGS) entry which is preliminary data.</text>
</comment>
<dbReference type="OrthoDB" id="9808588at2"/>
<dbReference type="AlphaFoldDB" id="W9VKT1"/>
<dbReference type="RefSeq" id="WP_043748948.1">
    <property type="nucleotide sequence ID" value="NZ_AONC01000006.1"/>
</dbReference>
<feature type="domain" description="Methyl-accepting transducer" evidence="6">
    <location>
        <begin position="188"/>
        <end position="350"/>
    </location>
</feature>
<keyword evidence="2 4" id="KW-0807">Transducer</keyword>
<dbReference type="GO" id="GO:0007165">
    <property type="term" value="P:signal transduction"/>
    <property type="evidence" value="ECO:0007669"/>
    <property type="project" value="UniProtKB-KW"/>
</dbReference>
<keyword evidence="5" id="KW-0472">Membrane</keyword>
<accession>W9VKT1</accession>
<evidence type="ECO:0000313" key="8">
    <source>
        <dbReference type="EMBL" id="EXJ16692.1"/>
    </source>
</evidence>
<dbReference type="SMART" id="SM00304">
    <property type="entry name" value="HAMP"/>
    <property type="match status" value="1"/>
</dbReference>
<keyword evidence="5" id="KW-0812">Transmembrane</keyword>
<dbReference type="SMART" id="SM00283">
    <property type="entry name" value="MA"/>
    <property type="match status" value="1"/>
</dbReference>
<dbReference type="PANTHER" id="PTHR32089">
    <property type="entry name" value="METHYL-ACCEPTING CHEMOTAXIS PROTEIN MCPB"/>
    <property type="match status" value="1"/>
</dbReference>
<dbReference type="PROSITE" id="PS50111">
    <property type="entry name" value="CHEMOTAXIS_TRANSDUC_2"/>
    <property type="match status" value="1"/>
</dbReference>
<dbReference type="EMBL" id="AONC01000006">
    <property type="protein sequence ID" value="EXJ16692.1"/>
    <property type="molecule type" value="Genomic_DNA"/>
</dbReference>
<dbReference type="InterPro" id="IPR004089">
    <property type="entry name" value="MCPsignal_dom"/>
</dbReference>
<dbReference type="STRING" id="1249627.D779_3369"/>
<evidence type="ECO:0000256" key="1">
    <source>
        <dbReference type="ARBA" id="ARBA00004370"/>
    </source>
</evidence>
<organism evidence="8 9">
    <name type="scientific">Imhoffiella purpurea</name>
    <dbReference type="NCBI Taxonomy" id="1249627"/>
    <lineage>
        <taxon>Bacteria</taxon>
        <taxon>Pseudomonadati</taxon>
        <taxon>Pseudomonadota</taxon>
        <taxon>Gammaproteobacteria</taxon>
        <taxon>Chromatiales</taxon>
        <taxon>Chromatiaceae</taxon>
        <taxon>Imhoffiella</taxon>
    </lineage>
</organism>
<dbReference type="CDD" id="cd06225">
    <property type="entry name" value="HAMP"/>
    <property type="match status" value="1"/>
</dbReference>